<proteinExistence type="predicted"/>
<dbReference type="Gene3D" id="3.40.50.620">
    <property type="entry name" value="HUPs"/>
    <property type="match status" value="1"/>
</dbReference>
<gene>
    <name evidence="1" type="ORF">AXF13_00595</name>
</gene>
<dbReference type="Proteomes" id="UP000069241">
    <property type="component" value="Chromosome"/>
</dbReference>
<evidence type="ECO:0000313" key="1">
    <source>
        <dbReference type="EMBL" id="AMD88737.1"/>
    </source>
</evidence>
<organism evidence="1 2">
    <name type="scientific">Desulfovibrio fairfieldensis</name>
    <dbReference type="NCBI Taxonomy" id="44742"/>
    <lineage>
        <taxon>Bacteria</taxon>
        <taxon>Pseudomonadati</taxon>
        <taxon>Thermodesulfobacteriota</taxon>
        <taxon>Desulfovibrionia</taxon>
        <taxon>Desulfovibrionales</taxon>
        <taxon>Desulfovibrionaceae</taxon>
        <taxon>Desulfovibrio</taxon>
    </lineage>
</organism>
<reference evidence="2" key="1">
    <citation type="submission" date="2016-02" db="EMBL/GenBank/DDBJ databases">
        <authorList>
            <person name="Holder M.E."/>
            <person name="Ajami N.J."/>
            <person name="Petrosino J.F."/>
        </authorList>
    </citation>
    <scope>NUCLEOTIDE SEQUENCE [LARGE SCALE GENOMIC DNA]</scope>
    <source>
        <strain evidence="2">CCUG 45958</strain>
    </source>
</reference>
<dbReference type="KEGG" id="dfi:AXF13_00595"/>
<dbReference type="EMBL" id="CP014229">
    <property type="protein sequence ID" value="AMD88737.1"/>
    <property type="molecule type" value="Genomic_DNA"/>
</dbReference>
<dbReference type="STRING" id="44742.AXF13_00595"/>
<dbReference type="AlphaFoldDB" id="A0A0X8JHP4"/>
<keyword evidence="2" id="KW-1185">Reference proteome</keyword>
<name>A0A0X8JHP4_9BACT</name>
<protein>
    <recommendedName>
        <fullName evidence="3">Universal stress protein</fullName>
    </recommendedName>
</protein>
<dbReference type="InterPro" id="IPR014729">
    <property type="entry name" value="Rossmann-like_a/b/a_fold"/>
</dbReference>
<sequence>MSVKNIPSPLSLKGMARLRERMDDLSEALAYADAGETDLAREAYTRGSGHPRVVLAVSRHEHWSRELAASALGLAQRLGDALVLLNLTPRPDRAFISRADSAAEPWLRRASAEGVPARHHIQPGGMDAVSDVVRDMGRVDMVICALRDGVRLRGQLSIPVYCVRV</sequence>
<evidence type="ECO:0008006" key="3">
    <source>
        <dbReference type="Google" id="ProtNLM"/>
    </source>
</evidence>
<accession>A0A0X8JHP4</accession>
<dbReference type="RefSeq" id="WP_009303939.1">
    <property type="nucleotide sequence ID" value="NZ_CP014229.1"/>
</dbReference>
<evidence type="ECO:0000313" key="2">
    <source>
        <dbReference type="Proteomes" id="UP000069241"/>
    </source>
</evidence>